<feature type="region of interest" description="Disordered" evidence="1">
    <location>
        <begin position="1"/>
        <end position="50"/>
    </location>
</feature>
<keyword evidence="3" id="KW-1185">Reference proteome</keyword>
<dbReference type="EMBL" id="MF966379">
    <property type="protein sequence ID" value="ATZ81499.1"/>
    <property type="molecule type" value="Genomic_DNA"/>
</dbReference>
<sequence length="483" mass="56174">MSTNVDNINTNNSRPKNNNNNDNNNNNGEITTSLQMESPESTTSVSEKTISSISQLKPKSIILESLIDEWESTISRPITEHQYNFYKCKPHKSDVIFLFKNGTRLSCRTMQKKTTTYCRNLISFHENNWYPIRRTTAIESMQTLPKHYLCDKVIYRLIIYHQNNLRISYNMEECSNGVKYNAEYEIEYKKDTPYRDILKHERKLIHTAMCDNFEVERQILSLVDLFSYVMTKVQMWHCFNPQKEYIWAYKWNGIKAKLLITDKLSDNGSNLTYLWPDANDIVIEECRGTNISALINFCFLVEIMNDCIVLIEAIGASIEQNIYTTEPVTNSSVLKFLKDQNTKLTIGNKPVLIQEFYMPPLASSYDMEKFDGLIIIQDDMIIKWKIPTIDVKCIDGFKYKIANNILTLDFEGTTGKIYEMSYKNEILRERNDRIVESSPQEYIVFLESSKQLLENPNDNQILYKKINDVPQNTIAPPPPPSSS</sequence>
<dbReference type="Proteomes" id="UP000290195">
    <property type="component" value="Segment"/>
</dbReference>
<evidence type="ECO:0000256" key="1">
    <source>
        <dbReference type="SAM" id="MobiDB-lite"/>
    </source>
</evidence>
<evidence type="ECO:0000313" key="3">
    <source>
        <dbReference type="Proteomes" id="UP000290195"/>
    </source>
</evidence>
<name>A0A2H4UX55_9VIRU</name>
<reference evidence="2" key="1">
    <citation type="journal article" date="2018" name="Infect. Genet. Evol.">
        <title>The dynamic evolution of Drosophila innubila Nudivirus.</title>
        <authorList>
            <person name="Hill T."/>
            <person name="Unckless R.L."/>
        </authorList>
    </citation>
    <scope>NUCLEOTIDE SEQUENCE [LARGE SCALE GENOMIC DNA]</scope>
    <source>
        <strain evidence="2">DiNV_CH01M</strain>
    </source>
</reference>
<organism evidence="2">
    <name type="scientific">Drosophila innubila nudivirus</name>
    <dbReference type="NCBI Taxonomy" id="2057187"/>
    <lineage>
        <taxon>Viruses</taxon>
        <taxon>Viruses incertae sedis</taxon>
        <taxon>Naldaviricetes</taxon>
        <taxon>Lefavirales</taxon>
        <taxon>Nudiviridae</taxon>
        <taxon>Alphanudivirus</taxon>
        <taxon>Alphanudivirus droinnubilae</taxon>
    </lineage>
</organism>
<evidence type="ECO:0000313" key="2">
    <source>
        <dbReference type="EMBL" id="ATZ81499.1"/>
    </source>
</evidence>
<feature type="compositionally biased region" description="Polar residues" evidence="1">
    <location>
        <begin position="28"/>
        <end position="50"/>
    </location>
</feature>
<gene>
    <name evidence="2" type="ORF">DiNV_CH01M_ORF17</name>
</gene>
<proteinExistence type="predicted"/>
<feature type="compositionally biased region" description="Low complexity" evidence="1">
    <location>
        <begin position="7"/>
        <end position="27"/>
    </location>
</feature>
<protein>
    <submittedName>
        <fullName evidence="2">LEF-4</fullName>
    </submittedName>
</protein>
<dbReference type="OrthoDB" id="5702at10239"/>
<accession>A0A2H4UX55</accession>